<comment type="caution">
    <text evidence="2">The sequence shown here is derived from an EMBL/GenBank/DDBJ whole genome shotgun (WGS) entry which is preliminary data.</text>
</comment>
<feature type="region of interest" description="Disordered" evidence="1">
    <location>
        <begin position="489"/>
        <end position="515"/>
    </location>
</feature>
<feature type="region of interest" description="Disordered" evidence="1">
    <location>
        <begin position="111"/>
        <end position="139"/>
    </location>
</feature>
<evidence type="ECO:0000313" key="3">
    <source>
        <dbReference type="Proteomes" id="UP000623467"/>
    </source>
</evidence>
<evidence type="ECO:0000256" key="1">
    <source>
        <dbReference type="SAM" id="MobiDB-lite"/>
    </source>
</evidence>
<gene>
    <name evidence="2" type="ORF">MSAN_02485200</name>
</gene>
<dbReference type="AlphaFoldDB" id="A0A8H6U3S7"/>
<protein>
    <submittedName>
        <fullName evidence="2">Uncharacterized protein</fullName>
    </submittedName>
</protein>
<accession>A0A8H6U3S7</accession>
<proteinExistence type="predicted"/>
<organism evidence="2 3">
    <name type="scientific">Mycena sanguinolenta</name>
    <dbReference type="NCBI Taxonomy" id="230812"/>
    <lineage>
        <taxon>Eukaryota</taxon>
        <taxon>Fungi</taxon>
        <taxon>Dikarya</taxon>
        <taxon>Basidiomycota</taxon>
        <taxon>Agaricomycotina</taxon>
        <taxon>Agaricomycetes</taxon>
        <taxon>Agaricomycetidae</taxon>
        <taxon>Agaricales</taxon>
        <taxon>Marasmiineae</taxon>
        <taxon>Mycenaceae</taxon>
        <taxon>Mycena</taxon>
    </lineage>
</organism>
<name>A0A8H6U3S7_9AGAR</name>
<evidence type="ECO:0000313" key="2">
    <source>
        <dbReference type="EMBL" id="KAF7328444.1"/>
    </source>
</evidence>
<keyword evidence="3" id="KW-1185">Reference proteome</keyword>
<dbReference type="EMBL" id="JACAZH010000080">
    <property type="protein sequence ID" value="KAF7328444.1"/>
    <property type="molecule type" value="Genomic_DNA"/>
</dbReference>
<reference evidence="2" key="1">
    <citation type="submission" date="2020-05" db="EMBL/GenBank/DDBJ databases">
        <title>Mycena genomes resolve the evolution of fungal bioluminescence.</title>
        <authorList>
            <person name="Tsai I.J."/>
        </authorList>
    </citation>
    <scope>NUCLEOTIDE SEQUENCE</scope>
    <source>
        <strain evidence="2">160909Yilan</strain>
    </source>
</reference>
<feature type="region of interest" description="Disordered" evidence="1">
    <location>
        <begin position="195"/>
        <end position="232"/>
    </location>
</feature>
<dbReference type="Proteomes" id="UP000623467">
    <property type="component" value="Unassembled WGS sequence"/>
</dbReference>
<sequence>MRTSFASHTHLLDTGRLPARRRHRHRRRLRRCRRLRLRRRRRRRRRHCLRRCLYHRRRRCTCSNARRCFFRGFPCYLLLVIKITQLFNILVSLKELWCSYPRAFLFDAGKPTGPPHPTHAPQLARPSSSSSPPPPTLAWHSPIQSPEYPHVLPVSPTPVYVVATVAAADYAHHAPLLPRPSSPPMPTLPFPRQFRHGGPEIEGMSPPRRPPLFRRPRSLPTSPPTPTLPCPRRFRRGGPQIHETCLPQYPLPHRCPVLSVPAAVAADFVVSLPIDLGLASNRREVSPTSASASSTPALNVPAAVAADFAIFSSIHLGCFLKPRDVSPAASTTSTTPALVVPATVAVDLAVSSLIHLGCFSNPRGVSPAAPTTSSTPLARRRSRRRRRLSYFVADSAVVGLKLTGRLPTSPSGSSMPAFADYAAVAGDLDSSAVFSPIQPRWASNGRDVYPASASASSTPTLVIPPPPLPTLVRLLKIFSVAADLAQPVESGTPLPLRPELTHRAPSSWPSATCGT</sequence>